<dbReference type="RefSeq" id="WP_304537407.1">
    <property type="nucleotide sequence ID" value="NZ_JAUQOM010000015.1"/>
</dbReference>
<evidence type="ECO:0000256" key="1">
    <source>
        <dbReference type="SAM" id="MobiDB-lite"/>
    </source>
</evidence>
<evidence type="ECO:0000313" key="3">
    <source>
        <dbReference type="Proteomes" id="UP001176471"/>
    </source>
</evidence>
<dbReference type="InterPro" id="IPR041895">
    <property type="entry name" value="ArdA_dom1"/>
</dbReference>
<dbReference type="Pfam" id="PF07275">
    <property type="entry name" value="ArdA"/>
    <property type="match status" value="1"/>
</dbReference>
<keyword evidence="3" id="KW-1185">Reference proteome</keyword>
<reference evidence="2" key="1">
    <citation type="submission" date="2023-07" db="EMBL/GenBank/DDBJ databases">
        <title>Bacterial whole genome sequence for Sphingobium sp. HBC34.</title>
        <authorList>
            <person name="Le V."/>
            <person name="Ko S.-R."/>
            <person name="Ahn C.-Y."/>
            <person name="Oh H.-M."/>
        </authorList>
    </citation>
    <scope>NUCLEOTIDE SEQUENCE</scope>
    <source>
        <strain evidence="2">HBC34</strain>
    </source>
</reference>
<sequence>MGVTITHQNEQPRIYVACLAAYNNGILHGTWIDAAQEPWALWDEVRASLRWRLKIGFTSGRSISSYSPINAPASSSANGRPQWRHCVGR</sequence>
<comment type="caution">
    <text evidence="2">The sequence shown here is derived from an EMBL/GenBank/DDBJ whole genome shotgun (WGS) entry which is preliminary data.</text>
</comment>
<dbReference type="Proteomes" id="UP001176471">
    <property type="component" value="Unassembled WGS sequence"/>
</dbReference>
<dbReference type="InterPro" id="IPR009899">
    <property type="entry name" value="ArdA"/>
</dbReference>
<evidence type="ECO:0000313" key="2">
    <source>
        <dbReference type="EMBL" id="MDO7837100.1"/>
    </source>
</evidence>
<accession>A0ABT8ZTN3</accession>
<dbReference type="Gene3D" id="3.10.20.480">
    <property type="entry name" value="Antirestriction protein ArdA, domain 1"/>
    <property type="match status" value="1"/>
</dbReference>
<dbReference type="EMBL" id="JAUQOM010000015">
    <property type="protein sequence ID" value="MDO7837100.1"/>
    <property type="molecule type" value="Genomic_DNA"/>
</dbReference>
<feature type="region of interest" description="Disordered" evidence="1">
    <location>
        <begin position="70"/>
        <end position="89"/>
    </location>
</feature>
<gene>
    <name evidence="2" type="ORF">Q4610_18815</name>
</gene>
<organism evidence="2 3">
    <name type="scientific">Sphingobium cyanobacteriorum</name>
    <dbReference type="NCBI Taxonomy" id="3063954"/>
    <lineage>
        <taxon>Bacteria</taxon>
        <taxon>Pseudomonadati</taxon>
        <taxon>Pseudomonadota</taxon>
        <taxon>Alphaproteobacteria</taxon>
        <taxon>Sphingomonadales</taxon>
        <taxon>Sphingomonadaceae</taxon>
        <taxon>Sphingobium</taxon>
    </lineage>
</organism>
<proteinExistence type="predicted"/>
<protein>
    <submittedName>
        <fullName evidence="2">Antirestriction protein ArdA</fullName>
    </submittedName>
</protein>
<name>A0ABT8ZTN3_9SPHN</name>